<comment type="subcellular location">
    <subcellularLocation>
        <location evidence="1">Peroxisome</location>
    </subcellularLocation>
</comment>
<name>A0A2N9VRE1_9HYPH</name>
<dbReference type="Pfam" id="PF00378">
    <property type="entry name" value="ECH_1"/>
    <property type="match status" value="1"/>
</dbReference>
<dbReference type="AlphaFoldDB" id="A0A2N9VRE1"/>
<protein>
    <submittedName>
        <fullName evidence="4">Enoyl-CoA hydratase</fullName>
    </submittedName>
</protein>
<evidence type="ECO:0000256" key="2">
    <source>
        <dbReference type="ARBA" id="ARBA00023140"/>
    </source>
</evidence>
<keyword evidence="5" id="KW-1185">Reference proteome</keyword>
<comment type="caution">
    <text evidence="4">The sequence shown here is derived from an EMBL/GenBank/DDBJ whole genome shotgun (WGS) entry which is preliminary data.</text>
</comment>
<dbReference type="KEGG" id="pht:BLM14_13265"/>
<proteinExistence type="predicted"/>
<dbReference type="Gene3D" id="3.90.226.10">
    <property type="entry name" value="2-enoyl-CoA Hydratase, Chain A, domain 1"/>
    <property type="match status" value="1"/>
</dbReference>
<dbReference type="Proteomes" id="UP000232163">
    <property type="component" value="Unassembled WGS sequence"/>
</dbReference>
<dbReference type="SUPFAM" id="SSF52096">
    <property type="entry name" value="ClpP/crotonase"/>
    <property type="match status" value="1"/>
</dbReference>
<dbReference type="NCBIfam" id="NF004681">
    <property type="entry name" value="PRK06023.1"/>
    <property type="match status" value="1"/>
</dbReference>
<dbReference type="GO" id="GO:0004165">
    <property type="term" value="F:delta(3)-delta(2)-enoyl-CoA isomerase activity"/>
    <property type="evidence" value="ECO:0007669"/>
    <property type="project" value="UniProtKB-ARBA"/>
</dbReference>
<evidence type="ECO:0000313" key="5">
    <source>
        <dbReference type="Proteomes" id="UP000232163"/>
    </source>
</evidence>
<dbReference type="InterPro" id="IPR029045">
    <property type="entry name" value="ClpP/crotonase-like_dom_sf"/>
</dbReference>
<evidence type="ECO:0000256" key="1">
    <source>
        <dbReference type="ARBA" id="ARBA00004275"/>
    </source>
</evidence>
<evidence type="ECO:0000313" key="4">
    <source>
        <dbReference type="EMBL" id="PIO42059.1"/>
    </source>
</evidence>
<evidence type="ECO:0000256" key="3">
    <source>
        <dbReference type="ARBA" id="ARBA00023235"/>
    </source>
</evidence>
<dbReference type="EMBL" id="MZMT01000053">
    <property type="protein sequence ID" value="PIO42059.1"/>
    <property type="molecule type" value="Genomic_DNA"/>
</dbReference>
<keyword evidence="3" id="KW-0413">Isomerase</keyword>
<keyword evidence="2" id="KW-0576">Peroxisome</keyword>
<gene>
    <name evidence="4" type="ORF">B5P45_23725</name>
</gene>
<accession>A0A2N9VRE1</accession>
<dbReference type="InterPro" id="IPR051053">
    <property type="entry name" value="ECH/Chromodomain_protein"/>
</dbReference>
<dbReference type="RefSeq" id="WP_099999820.1">
    <property type="nucleotide sequence ID" value="NZ_CP017940.1"/>
</dbReference>
<dbReference type="PANTHER" id="PTHR43684">
    <property type="match status" value="1"/>
</dbReference>
<reference evidence="5" key="1">
    <citation type="journal article" date="2017" name="Int J Environ Stud">
        <title>Does the Miocene-Pliocene relict legume Oxytropis triphylla form nitrogen-fixing nodules with a combination of bacterial strains?</title>
        <authorList>
            <person name="Safronova V."/>
            <person name="Belimov A."/>
            <person name="Sazanova A."/>
            <person name="Kuznetsova I."/>
            <person name="Popova J."/>
            <person name="Andronov E."/>
            <person name="Verkhozina A."/>
            <person name="Tikhonovich I."/>
        </authorList>
    </citation>
    <scope>NUCLEOTIDE SEQUENCE [LARGE SCALE GENOMIC DNA]</scope>
    <source>
        <strain evidence="5">Tri-38</strain>
    </source>
</reference>
<dbReference type="OrthoDB" id="9797151at2"/>
<sequence length="250" mass="27120">MSDHIQIERQGAVQTIRINRPDKKNALTRAMYAAMTKAIVDGDSDASVRAHVFFGVPGAFSSGNDLQDFMAFATTGTMGSEVIDFLIALVNAKKPLLAGVDGLAIGVGTTIHFHCDLTFATPQSFFKTPFVDLGLVPEAGSSLLGPALMGHQRAFAFLAMGDGLNAVEAKEAGLVYKLVETEELESTVLRVASEIAAKPPEAMRISRDLLRMPREEVVERIKLEAKHFAERLQSEEARNALMAFLTRKKG</sequence>
<organism evidence="4 5">
    <name type="scientific">Phyllobacterium zundukense</name>
    <dbReference type="NCBI Taxonomy" id="1867719"/>
    <lineage>
        <taxon>Bacteria</taxon>
        <taxon>Pseudomonadati</taxon>
        <taxon>Pseudomonadota</taxon>
        <taxon>Alphaproteobacteria</taxon>
        <taxon>Hyphomicrobiales</taxon>
        <taxon>Phyllobacteriaceae</taxon>
        <taxon>Phyllobacterium</taxon>
    </lineage>
</organism>
<dbReference type="CDD" id="cd06558">
    <property type="entry name" value="crotonase-like"/>
    <property type="match status" value="1"/>
</dbReference>
<dbReference type="PANTHER" id="PTHR43684:SF1">
    <property type="entry name" value="ENOYL-COA DELTA ISOMERASE 2"/>
    <property type="match status" value="1"/>
</dbReference>
<dbReference type="InterPro" id="IPR001753">
    <property type="entry name" value="Enoyl-CoA_hydra/iso"/>
</dbReference>